<dbReference type="NCBIfam" id="NF009513">
    <property type="entry name" value="PRK12872.1-3"/>
    <property type="match status" value="1"/>
</dbReference>
<feature type="transmembrane region" description="Helical" evidence="6">
    <location>
        <begin position="89"/>
        <end position="116"/>
    </location>
</feature>
<feature type="transmembrane region" description="Helical" evidence="6">
    <location>
        <begin position="256"/>
        <end position="276"/>
    </location>
</feature>
<dbReference type="RefSeq" id="WP_013407412.1">
    <property type="nucleotide sequence ID" value="NC_014655.1"/>
</dbReference>
<evidence type="ECO:0000256" key="3">
    <source>
        <dbReference type="ARBA" id="ARBA00022692"/>
    </source>
</evidence>
<feature type="transmembrane region" description="Helical" evidence="6">
    <location>
        <begin position="128"/>
        <end position="149"/>
    </location>
</feature>
<comment type="subcellular location">
    <subcellularLocation>
        <location evidence="1">Membrane</location>
        <topology evidence="1">Multi-pass membrane protein</topology>
    </subcellularLocation>
</comment>
<keyword evidence="2" id="KW-1003">Cell membrane</keyword>
<feature type="transmembrane region" description="Helical" evidence="6">
    <location>
        <begin position="155"/>
        <end position="173"/>
    </location>
</feature>
<proteinExistence type="predicted"/>
<keyword evidence="4 6" id="KW-1133">Transmembrane helix</keyword>
<dbReference type="EC" id="2.5.1.42" evidence="7"/>
<gene>
    <name evidence="7" type="ordered locus">Lbys_0597</name>
</gene>
<dbReference type="GO" id="GO:0016020">
    <property type="term" value="C:membrane"/>
    <property type="evidence" value="ECO:0007669"/>
    <property type="project" value="UniProtKB-SubCell"/>
</dbReference>
<name>E4RY32_LEAB4</name>
<dbReference type="eggNOG" id="COG0382">
    <property type="taxonomic scope" value="Bacteria"/>
</dbReference>
<sequence>MPFLQLIRWKNLLIVAMTQILVRYSLIFDTPQHGVKHFTLLVVTTLLIAAGGYIINDYFDVKIDRINKPHKVWIGKTISRRSALLVHQLFSAAGILLAFLIGWKAVLINVLSVWLLWFYASGFKKKPFIGNFVVALLTALVIAEIALVYDPSNRLIYMYAVFAFFINLIREIIKDMEDMKGDEAHGAKTIPILYGIHKTKELLYALMGIFLISMFFFMYKVEDLKIRIFSAVLLGLWLFLLRAITKADRKSHFSMLSYLCKWIILLGMLTLPLFQIN</sequence>
<evidence type="ECO:0000256" key="1">
    <source>
        <dbReference type="ARBA" id="ARBA00004141"/>
    </source>
</evidence>
<keyword evidence="5 6" id="KW-0472">Membrane</keyword>
<feature type="transmembrane region" description="Helical" evidence="6">
    <location>
        <begin position="38"/>
        <end position="55"/>
    </location>
</feature>
<dbReference type="AlphaFoldDB" id="E4RY32"/>
<dbReference type="InterPro" id="IPR050475">
    <property type="entry name" value="Prenyltransferase_related"/>
</dbReference>
<accession>E4RY32</accession>
<keyword evidence="3 6" id="KW-0812">Transmembrane</keyword>
<reference evidence="7 8" key="2">
    <citation type="journal article" date="2011" name="Stand. Genomic Sci.">
        <title>Complete genome sequence of Leadbetterella byssophila type strain (4M15).</title>
        <authorList>
            <person name="Abt B."/>
            <person name="Teshima H."/>
            <person name="Lucas S."/>
            <person name="Lapidus A."/>
            <person name="Del Rio T.G."/>
            <person name="Nolan M."/>
            <person name="Tice H."/>
            <person name="Cheng J.F."/>
            <person name="Pitluck S."/>
            <person name="Liolios K."/>
            <person name="Pagani I."/>
            <person name="Ivanova N."/>
            <person name="Mavromatis K."/>
            <person name="Pati A."/>
            <person name="Tapia R."/>
            <person name="Han C."/>
            <person name="Goodwin L."/>
            <person name="Chen A."/>
            <person name="Palaniappan K."/>
            <person name="Land M."/>
            <person name="Hauser L."/>
            <person name="Chang Y.J."/>
            <person name="Jeffries C.D."/>
            <person name="Rohde M."/>
            <person name="Goker M."/>
            <person name="Tindall B.J."/>
            <person name="Detter J.C."/>
            <person name="Woyke T."/>
            <person name="Bristow J."/>
            <person name="Eisen J.A."/>
            <person name="Markowitz V."/>
            <person name="Hugenholtz P."/>
            <person name="Klenk H.P."/>
            <person name="Kyrpides N.C."/>
        </authorList>
    </citation>
    <scope>NUCLEOTIDE SEQUENCE [LARGE SCALE GENOMIC DNA]</scope>
    <source>
        <strain evidence="8">DSM 17132 / JCM 16389 / KACC 11308 / NBRC 106382 / 4M15</strain>
    </source>
</reference>
<organism evidence="7 8">
    <name type="scientific">Leadbetterella byssophila (strain DSM 17132 / JCM 16389 / KACC 11308 / NBRC 106382 / 4M15)</name>
    <dbReference type="NCBI Taxonomy" id="649349"/>
    <lineage>
        <taxon>Bacteria</taxon>
        <taxon>Pseudomonadati</taxon>
        <taxon>Bacteroidota</taxon>
        <taxon>Cytophagia</taxon>
        <taxon>Cytophagales</taxon>
        <taxon>Leadbetterellaceae</taxon>
        <taxon>Leadbetterella</taxon>
    </lineage>
</organism>
<dbReference type="STRING" id="649349.Lbys_0597"/>
<dbReference type="Pfam" id="PF01040">
    <property type="entry name" value="UbiA"/>
    <property type="match status" value="1"/>
</dbReference>
<dbReference type="Gene3D" id="1.20.120.1780">
    <property type="entry name" value="UbiA prenyltransferase"/>
    <property type="match status" value="1"/>
</dbReference>
<dbReference type="HOGENOM" id="CLU_073311_0_0_10"/>
<dbReference type="InterPro" id="IPR044878">
    <property type="entry name" value="UbiA_sf"/>
</dbReference>
<dbReference type="InterPro" id="IPR000537">
    <property type="entry name" value="UbiA_prenyltransferase"/>
</dbReference>
<protein>
    <submittedName>
        <fullName evidence="7">Geranylgeranylglycerol-phosphategeranylgeranyltr ansferase</fullName>
        <ecNumber evidence="7">2.5.1.42</ecNumber>
    </submittedName>
</protein>
<feature type="transmembrane region" description="Helical" evidence="6">
    <location>
        <begin position="202"/>
        <end position="220"/>
    </location>
</feature>
<evidence type="ECO:0000256" key="5">
    <source>
        <dbReference type="ARBA" id="ARBA00023136"/>
    </source>
</evidence>
<dbReference type="KEGG" id="lby:Lbys_0597"/>
<feature type="transmembrane region" description="Helical" evidence="6">
    <location>
        <begin position="226"/>
        <end position="244"/>
    </location>
</feature>
<evidence type="ECO:0000256" key="2">
    <source>
        <dbReference type="ARBA" id="ARBA00022475"/>
    </source>
</evidence>
<evidence type="ECO:0000256" key="6">
    <source>
        <dbReference type="SAM" id="Phobius"/>
    </source>
</evidence>
<evidence type="ECO:0000313" key="7">
    <source>
        <dbReference type="EMBL" id="ADQ16360.1"/>
    </source>
</evidence>
<evidence type="ECO:0000256" key="4">
    <source>
        <dbReference type="ARBA" id="ARBA00022989"/>
    </source>
</evidence>
<keyword evidence="8" id="KW-1185">Reference proteome</keyword>
<dbReference type="PANTHER" id="PTHR42723">
    <property type="entry name" value="CHLOROPHYLL SYNTHASE"/>
    <property type="match status" value="1"/>
</dbReference>
<evidence type="ECO:0000313" key="8">
    <source>
        <dbReference type="Proteomes" id="UP000007435"/>
    </source>
</evidence>
<dbReference type="PANTHER" id="PTHR42723:SF1">
    <property type="entry name" value="CHLOROPHYLL SYNTHASE, CHLOROPLASTIC"/>
    <property type="match status" value="1"/>
</dbReference>
<dbReference type="CDD" id="cd13961">
    <property type="entry name" value="PT_UbiA_DGGGPS"/>
    <property type="match status" value="1"/>
</dbReference>
<reference key="1">
    <citation type="submission" date="2010-11" db="EMBL/GenBank/DDBJ databases">
        <title>The complete genome of Leadbetterella byssophila DSM 17132.</title>
        <authorList>
            <consortium name="US DOE Joint Genome Institute (JGI-PGF)"/>
            <person name="Lucas S."/>
            <person name="Copeland A."/>
            <person name="Lapidus A."/>
            <person name="Glavina del Rio T."/>
            <person name="Dalin E."/>
            <person name="Tice H."/>
            <person name="Bruce D."/>
            <person name="Goodwin L."/>
            <person name="Pitluck S."/>
            <person name="Kyrpides N."/>
            <person name="Mavromatis K."/>
            <person name="Ivanova N."/>
            <person name="Teshima H."/>
            <person name="Brettin T."/>
            <person name="Detter J.C."/>
            <person name="Han C."/>
            <person name="Tapia R."/>
            <person name="Land M."/>
            <person name="Hauser L."/>
            <person name="Markowitz V."/>
            <person name="Cheng J.-F."/>
            <person name="Hugenholtz P."/>
            <person name="Woyke T."/>
            <person name="Wu D."/>
            <person name="Tindall B."/>
            <person name="Pomrenke H.G."/>
            <person name="Brambilla E."/>
            <person name="Klenk H.-P."/>
            <person name="Eisen J.A."/>
        </authorList>
    </citation>
    <scope>NUCLEOTIDE SEQUENCE [LARGE SCALE GENOMIC DNA]</scope>
    <source>
        <strain>DSM 17132</strain>
    </source>
</reference>
<dbReference type="GO" id="GO:0047295">
    <property type="term" value="F:geranylgeranylglycerol-phosphate geranylgeranyltransferase activity"/>
    <property type="evidence" value="ECO:0007669"/>
    <property type="project" value="UniProtKB-EC"/>
</dbReference>
<dbReference type="EMBL" id="CP002305">
    <property type="protein sequence ID" value="ADQ16360.1"/>
    <property type="molecule type" value="Genomic_DNA"/>
</dbReference>
<keyword evidence="7" id="KW-0808">Transferase</keyword>
<dbReference type="Proteomes" id="UP000007435">
    <property type="component" value="Chromosome"/>
</dbReference>
<dbReference type="Gene3D" id="1.10.357.140">
    <property type="entry name" value="UbiA prenyltransferase"/>
    <property type="match status" value="1"/>
</dbReference>